<accession>A0A1X0XWU1</accession>
<reference evidence="3 4" key="1">
    <citation type="submission" date="2017-03" db="EMBL/GenBank/DDBJ databases">
        <title>Genomic insights into Mycobacterium simiae human colonization.</title>
        <authorList>
            <person name="Steffani J.L."/>
            <person name="Brunck M.E."/>
            <person name="Cruz E."/>
            <person name="Montiel R."/>
            <person name="Barona F."/>
        </authorList>
    </citation>
    <scope>NUCLEOTIDE SEQUENCE [LARGE SCALE GENOMIC DNA]</scope>
    <source>
        <strain evidence="3 4">MsiGto</strain>
    </source>
</reference>
<keyword evidence="4" id="KW-1185">Reference proteome</keyword>
<keyword evidence="1" id="KW-0732">Signal</keyword>
<evidence type="ECO:0000259" key="2">
    <source>
        <dbReference type="Pfam" id="PF05305"/>
    </source>
</evidence>
<name>A0A1X0XWU1_MYCSI</name>
<protein>
    <recommendedName>
        <fullName evidence="2">DUF732 domain-containing protein</fullName>
    </recommendedName>
</protein>
<dbReference type="RefSeq" id="WP_061559125.1">
    <property type="nucleotide sequence ID" value="NZ_JASWDE010000044.1"/>
</dbReference>
<sequence length="129" mass="12910">MTPLAVATRVALVTSVALVALAIPAHADPSPSPSPAPDPAADALFLSELKDAGLTFQDPAAAIAAGKTVCELVDSGHSDQEIVNNLQLRNPGFTGTGAAKFTAIAAGSYCPKYLTGEGRGPKPEGAVGD</sequence>
<dbReference type="Proteomes" id="UP000193040">
    <property type="component" value="Unassembled WGS sequence"/>
</dbReference>
<proteinExistence type="predicted"/>
<dbReference type="InterPro" id="IPR007969">
    <property type="entry name" value="DUF732"/>
</dbReference>
<dbReference type="STRING" id="1784.VC42_24465"/>
<feature type="domain" description="DUF732" evidence="2">
    <location>
        <begin position="41"/>
        <end position="111"/>
    </location>
</feature>
<comment type="caution">
    <text evidence="3">The sequence shown here is derived from an EMBL/GenBank/DDBJ whole genome shotgun (WGS) entry which is preliminary data.</text>
</comment>
<dbReference type="EMBL" id="MZZM01000026">
    <property type="protein sequence ID" value="ORJ57371.1"/>
    <property type="molecule type" value="Genomic_DNA"/>
</dbReference>
<feature type="chain" id="PRO_5010884676" description="DUF732 domain-containing protein" evidence="1">
    <location>
        <begin position="28"/>
        <end position="129"/>
    </location>
</feature>
<evidence type="ECO:0000313" key="3">
    <source>
        <dbReference type="EMBL" id="ORJ57371.1"/>
    </source>
</evidence>
<evidence type="ECO:0000256" key="1">
    <source>
        <dbReference type="SAM" id="SignalP"/>
    </source>
</evidence>
<dbReference type="Pfam" id="PF05305">
    <property type="entry name" value="DUF732"/>
    <property type="match status" value="1"/>
</dbReference>
<evidence type="ECO:0000313" key="4">
    <source>
        <dbReference type="Proteomes" id="UP000193040"/>
    </source>
</evidence>
<organism evidence="3 4">
    <name type="scientific">Mycobacterium simiae</name>
    <name type="common">Mycobacterium habana</name>
    <dbReference type="NCBI Taxonomy" id="1784"/>
    <lineage>
        <taxon>Bacteria</taxon>
        <taxon>Bacillati</taxon>
        <taxon>Actinomycetota</taxon>
        <taxon>Actinomycetes</taxon>
        <taxon>Mycobacteriales</taxon>
        <taxon>Mycobacteriaceae</taxon>
        <taxon>Mycobacterium</taxon>
        <taxon>Mycobacterium simiae complex</taxon>
    </lineage>
</organism>
<feature type="signal peptide" evidence="1">
    <location>
        <begin position="1"/>
        <end position="27"/>
    </location>
</feature>
<gene>
    <name evidence="3" type="ORF">B5M45_21875</name>
</gene>
<dbReference type="AlphaFoldDB" id="A0A1X0XWU1"/>